<feature type="compositionally biased region" description="Basic and acidic residues" evidence="2">
    <location>
        <begin position="426"/>
        <end position="435"/>
    </location>
</feature>
<evidence type="ECO:0000313" key="3">
    <source>
        <dbReference type="EMBL" id="KYQ48849.1"/>
    </source>
</evidence>
<gene>
    <name evidence="3" type="ORF">ALC60_11901</name>
</gene>
<proteinExistence type="predicted"/>
<feature type="region of interest" description="Disordered" evidence="2">
    <location>
        <begin position="502"/>
        <end position="521"/>
    </location>
</feature>
<protein>
    <recommendedName>
        <fullName evidence="5">Pericentriolar material 1 protein</fullName>
    </recommendedName>
</protein>
<dbReference type="KEGG" id="mzt:108728541"/>
<dbReference type="OrthoDB" id="2125770at2759"/>
<dbReference type="STRING" id="64791.A0A151WLT7"/>
<organism evidence="3 4">
    <name type="scientific">Mycetomoellerius zeteki</name>
    <dbReference type="NCBI Taxonomy" id="64791"/>
    <lineage>
        <taxon>Eukaryota</taxon>
        <taxon>Metazoa</taxon>
        <taxon>Ecdysozoa</taxon>
        <taxon>Arthropoda</taxon>
        <taxon>Hexapoda</taxon>
        <taxon>Insecta</taxon>
        <taxon>Pterygota</taxon>
        <taxon>Neoptera</taxon>
        <taxon>Endopterygota</taxon>
        <taxon>Hymenoptera</taxon>
        <taxon>Apocrita</taxon>
        <taxon>Aculeata</taxon>
        <taxon>Formicoidea</taxon>
        <taxon>Formicidae</taxon>
        <taxon>Myrmicinae</taxon>
        <taxon>Mycetomoellerius</taxon>
    </lineage>
</organism>
<keyword evidence="1" id="KW-0175">Coiled coil</keyword>
<feature type="region of interest" description="Disordered" evidence="2">
    <location>
        <begin position="945"/>
        <end position="969"/>
    </location>
</feature>
<feature type="region of interest" description="Disordered" evidence="2">
    <location>
        <begin position="393"/>
        <end position="435"/>
    </location>
</feature>
<name>A0A151WLT7_9HYME</name>
<feature type="compositionally biased region" description="Polar residues" evidence="2">
    <location>
        <begin position="531"/>
        <end position="565"/>
    </location>
</feature>
<feature type="region of interest" description="Disordered" evidence="2">
    <location>
        <begin position="133"/>
        <end position="157"/>
    </location>
</feature>
<feature type="region of interest" description="Disordered" evidence="2">
    <location>
        <begin position="1024"/>
        <end position="1081"/>
    </location>
</feature>
<feature type="region of interest" description="Disordered" evidence="2">
    <location>
        <begin position="791"/>
        <end position="824"/>
    </location>
</feature>
<evidence type="ECO:0000313" key="4">
    <source>
        <dbReference type="Proteomes" id="UP000075809"/>
    </source>
</evidence>
<feature type="region of interest" description="Disordered" evidence="2">
    <location>
        <begin position="288"/>
        <end position="307"/>
    </location>
</feature>
<dbReference type="Proteomes" id="UP000075809">
    <property type="component" value="Unassembled WGS sequence"/>
</dbReference>
<feature type="compositionally biased region" description="Polar residues" evidence="2">
    <location>
        <begin position="410"/>
        <end position="425"/>
    </location>
</feature>
<accession>A0A151WLT7</accession>
<evidence type="ECO:0000256" key="1">
    <source>
        <dbReference type="SAM" id="Coils"/>
    </source>
</evidence>
<evidence type="ECO:0008006" key="5">
    <source>
        <dbReference type="Google" id="ProtNLM"/>
    </source>
</evidence>
<dbReference type="AlphaFoldDB" id="A0A151WLT7"/>
<feature type="region of interest" description="Disordered" evidence="2">
    <location>
        <begin position="526"/>
        <end position="584"/>
    </location>
</feature>
<feature type="region of interest" description="Disordered" evidence="2">
    <location>
        <begin position="1"/>
        <end position="36"/>
    </location>
</feature>
<reference evidence="3 4" key="1">
    <citation type="submission" date="2015-09" db="EMBL/GenBank/DDBJ databases">
        <title>Trachymyrmex zeteki WGS genome.</title>
        <authorList>
            <person name="Nygaard S."/>
            <person name="Hu H."/>
            <person name="Boomsma J."/>
            <person name="Zhang G."/>
        </authorList>
    </citation>
    <scope>NUCLEOTIDE SEQUENCE [LARGE SCALE GENOMIC DNA]</scope>
    <source>
        <strain evidence="3">Tzet28-1</strain>
        <tissue evidence="3">Whole body</tissue>
    </source>
</reference>
<feature type="coiled-coil region" evidence="1">
    <location>
        <begin position="311"/>
        <end position="382"/>
    </location>
</feature>
<feature type="compositionally biased region" description="Polar residues" evidence="2">
    <location>
        <begin position="81"/>
        <end position="92"/>
    </location>
</feature>
<feature type="region of interest" description="Disordered" evidence="2">
    <location>
        <begin position="72"/>
        <end position="92"/>
    </location>
</feature>
<evidence type="ECO:0000256" key="2">
    <source>
        <dbReference type="SAM" id="MobiDB-lite"/>
    </source>
</evidence>
<keyword evidence="4" id="KW-1185">Reference proteome</keyword>
<feature type="compositionally biased region" description="Polar residues" evidence="2">
    <location>
        <begin position="505"/>
        <end position="515"/>
    </location>
</feature>
<feature type="compositionally biased region" description="Low complexity" evidence="2">
    <location>
        <begin position="791"/>
        <end position="807"/>
    </location>
</feature>
<feature type="compositionally biased region" description="Gly residues" evidence="2">
    <location>
        <begin position="1"/>
        <end position="19"/>
    </location>
</feature>
<dbReference type="EMBL" id="KQ982944">
    <property type="protein sequence ID" value="KYQ48849.1"/>
    <property type="molecule type" value="Genomic_DNA"/>
</dbReference>
<feature type="coiled-coil region" evidence="1">
    <location>
        <begin position="239"/>
        <end position="266"/>
    </location>
</feature>
<feature type="compositionally biased region" description="Polar residues" evidence="2">
    <location>
        <begin position="133"/>
        <end position="150"/>
    </location>
</feature>
<sequence>MSPGVNGGGGGGGGGGGPRNTGTLPKSNRRSDRNRERFAANQQNRSVYHGHPQHFNNLFQLDWQVASEYDRDSRVPREAKNSNTRSASSQLSSSYFTTYQDLSDFGTHNSTRQYNYSIEDCTPWIKMIPFTDPRTQSPSQLQGTKPSNVNKMPEKSQVESRLNQIRDYIRVTATMIDSLGQSSDPRAQAQSEKLSRMVDDLHDSETKLSKLLEQYHNNGISDENGEREDIDECGDASREMQLRRNMEEYQNKLAQLQEQQANLADMQMCVRERLNKARQAQQVLLQQENQSMSNSTTWEDNRASLPSPANVEQLESETEALRGKLAQLQTKKKQMDHLVAELQAIETSDRGSCSSEGSRNTIKDKTAELEAMKAQLAHVKALVEDGTKIRDSIDFSSEPEQDIDAHDESATNGISEDMTNISFENRSNDVNHTKHRSLESNISDIRTLTSELKEQSTLLQTTRAKLQRLKQPLPATAHLASSNCPSFPRPPPALIPLSANEKKQSFNASAETQSKQAKRHQFEDLIRKEPTQPSNMNRDQALDQNSQRSSGSQASHTSTPANIWPSSAAAGAGGSNEQSVDGVSTSENLLDIGLPAAIENGGVVGNLWTCPIPPPSINQGQTATIEYYRQLLLGSQAHQLQMMGTTMQQCCQLLWSQQRELQSMRTAIAELQLRSQNQAPQRINNAETQEEHSNLSRSVHNLGDTLDATLPPSSSLPNLVSLPNSSAALSHAPIVSSNLQQQQQQQLNNQVPPGNRANNYWDNFRSYSRQNLLSGNVKTMTDPPMAVANSTCSANTTNTSGSSVNSSLIKERNREQGSDNLSLPLTGAETQYSLNLQLQSNLQQQDRENTTIRSNIITNEMSQQVDNLWEEAHSSFRLSSATNDDNLFNNLSSELKEAISSVIAVNKRRPDYLIIILREIKAISEDHRLRSHLLRSLRALQDKQTLNNPLNEAPDLTPSESYQSSDEDSDADFALENASMIDHSAMLKMVVMSHVTASSPVSSQVPLIEHLEITETSPVECASAVPSTSNAKPGYNEDLAEADQSRPESSGNQKLPISDIDNEGGQEEAASYPITVEATTPDLESLAAKTEDERAEDTILDNFFRLH</sequence>